<evidence type="ECO:0000313" key="3">
    <source>
        <dbReference type="Proteomes" id="UP001165120"/>
    </source>
</evidence>
<feature type="compositionally biased region" description="Acidic residues" evidence="1">
    <location>
        <begin position="127"/>
        <end position="137"/>
    </location>
</feature>
<organism evidence="2 3">
    <name type="scientific">Candida boidinii</name>
    <name type="common">Yeast</name>
    <dbReference type="NCBI Taxonomy" id="5477"/>
    <lineage>
        <taxon>Eukaryota</taxon>
        <taxon>Fungi</taxon>
        <taxon>Dikarya</taxon>
        <taxon>Ascomycota</taxon>
        <taxon>Saccharomycotina</taxon>
        <taxon>Pichiomycetes</taxon>
        <taxon>Pichiales</taxon>
        <taxon>Pichiaceae</taxon>
        <taxon>Ogataea</taxon>
        <taxon>Ogataea/Candida clade</taxon>
    </lineage>
</organism>
<feature type="compositionally biased region" description="Basic residues" evidence="1">
    <location>
        <begin position="11"/>
        <end position="20"/>
    </location>
</feature>
<evidence type="ECO:0000256" key="1">
    <source>
        <dbReference type="SAM" id="MobiDB-lite"/>
    </source>
</evidence>
<feature type="compositionally biased region" description="Polar residues" evidence="1">
    <location>
        <begin position="53"/>
        <end position="63"/>
    </location>
</feature>
<proteinExistence type="predicted"/>
<dbReference type="AlphaFoldDB" id="A0A9W6T3E9"/>
<evidence type="ECO:0000313" key="2">
    <source>
        <dbReference type="EMBL" id="GME73734.1"/>
    </source>
</evidence>
<feature type="compositionally biased region" description="Low complexity" evidence="1">
    <location>
        <begin position="189"/>
        <end position="200"/>
    </location>
</feature>
<dbReference type="Proteomes" id="UP001165120">
    <property type="component" value="Unassembled WGS sequence"/>
</dbReference>
<comment type="caution">
    <text evidence="2">The sequence shown here is derived from an EMBL/GenBank/DDBJ whole genome shotgun (WGS) entry which is preliminary data.</text>
</comment>
<accession>A0A9W6T3E9</accession>
<feature type="compositionally biased region" description="Low complexity" evidence="1">
    <location>
        <begin position="28"/>
        <end position="47"/>
    </location>
</feature>
<feature type="region of interest" description="Disordered" evidence="1">
    <location>
        <begin position="1"/>
        <end position="63"/>
    </location>
</feature>
<protein>
    <submittedName>
        <fullName evidence="2">Unnamed protein product</fullName>
    </submittedName>
</protein>
<sequence length="258" mass="29327">MSSSTTAPIRKSTRHCRLSQRAKEAIDSLPRSLLHSNSSNSSTSSSNSKKEYNINTPTTSFFSSLTDNTETITIKNDESPMIIDDSTKNSKRTRKPSWKAEEMEKQQQRINTLSPNKKKQLKRSSISDDEDENNDIEANDKILSSPSFSKIRKIDSSLSSTHSLKTEMMLQRQKRLFQLELLKAQQNLNNDSSTSSSSAESSDEDNEDINIIDETINDKKPAEAQSPFSSISIIHKRITSKFTFFIKFICIFKTHFNR</sequence>
<dbReference type="EMBL" id="BSXN01001596">
    <property type="protein sequence ID" value="GME73734.1"/>
    <property type="molecule type" value="Genomic_DNA"/>
</dbReference>
<feature type="region of interest" description="Disordered" evidence="1">
    <location>
        <begin position="188"/>
        <end position="208"/>
    </location>
</feature>
<name>A0A9W6T3E9_CANBO</name>
<feature type="compositionally biased region" description="Basic and acidic residues" evidence="1">
    <location>
        <begin position="98"/>
        <end position="107"/>
    </location>
</feature>
<feature type="region of interest" description="Disordered" evidence="1">
    <location>
        <begin position="76"/>
        <end position="141"/>
    </location>
</feature>
<keyword evidence="3" id="KW-1185">Reference proteome</keyword>
<reference evidence="2" key="1">
    <citation type="submission" date="2023-04" db="EMBL/GenBank/DDBJ databases">
        <title>Candida boidinii NBRC 10035.</title>
        <authorList>
            <person name="Ichikawa N."/>
            <person name="Sato H."/>
            <person name="Tonouchi N."/>
        </authorList>
    </citation>
    <scope>NUCLEOTIDE SEQUENCE</scope>
    <source>
        <strain evidence="2">NBRC 10035</strain>
    </source>
</reference>
<gene>
    <name evidence="2" type="ORF">Cboi02_000416000</name>
</gene>